<organism evidence="2 3">
    <name type="scientific">Portunus trituberculatus</name>
    <name type="common">Swimming crab</name>
    <name type="synonym">Neptunus trituberculatus</name>
    <dbReference type="NCBI Taxonomy" id="210409"/>
    <lineage>
        <taxon>Eukaryota</taxon>
        <taxon>Metazoa</taxon>
        <taxon>Ecdysozoa</taxon>
        <taxon>Arthropoda</taxon>
        <taxon>Crustacea</taxon>
        <taxon>Multicrustacea</taxon>
        <taxon>Malacostraca</taxon>
        <taxon>Eumalacostraca</taxon>
        <taxon>Eucarida</taxon>
        <taxon>Decapoda</taxon>
        <taxon>Pleocyemata</taxon>
        <taxon>Brachyura</taxon>
        <taxon>Eubrachyura</taxon>
        <taxon>Portunoidea</taxon>
        <taxon>Portunidae</taxon>
        <taxon>Portuninae</taxon>
        <taxon>Portunus</taxon>
    </lineage>
</organism>
<feature type="compositionally biased region" description="Basic and acidic residues" evidence="1">
    <location>
        <begin position="57"/>
        <end position="69"/>
    </location>
</feature>
<dbReference type="EMBL" id="VSRR010028620">
    <property type="protein sequence ID" value="MPC68925.1"/>
    <property type="molecule type" value="Genomic_DNA"/>
</dbReference>
<gene>
    <name evidence="2" type="ORF">E2C01_063137</name>
</gene>
<feature type="region of interest" description="Disordered" evidence="1">
    <location>
        <begin position="57"/>
        <end position="89"/>
    </location>
</feature>
<proteinExistence type="predicted"/>
<sequence length="135" mass="15226">MSQWRAEKAVYSSEASCRRYADVEPTGLNVLGRTYTENPREEKSESLASFIAQGRRYENRETEDWERTSRRASQLTRDEGSARPGTHCVRGHTAVAPAPLWWSSFGRGVCLYIGARLVSWRTLTARGLLCSRVAA</sequence>
<name>A0A5B7HHA8_PORTR</name>
<dbReference type="AlphaFoldDB" id="A0A5B7HHA8"/>
<evidence type="ECO:0000256" key="1">
    <source>
        <dbReference type="SAM" id="MobiDB-lite"/>
    </source>
</evidence>
<evidence type="ECO:0000313" key="2">
    <source>
        <dbReference type="EMBL" id="MPC68925.1"/>
    </source>
</evidence>
<evidence type="ECO:0000313" key="3">
    <source>
        <dbReference type="Proteomes" id="UP000324222"/>
    </source>
</evidence>
<protein>
    <submittedName>
        <fullName evidence="2">Uncharacterized protein</fullName>
    </submittedName>
</protein>
<keyword evidence="3" id="KW-1185">Reference proteome</keyword>
<dbReference type="Proteomes" id="UP000324222">
    <property type="component" value="Unassembled WGS sequence"/>
</dbReference>
<reference evidence="2 3" key="1">
    <citation type="submission" date="2019-05" db="EMBL/GenBank/DDBJ databases">
        <title>Another draft genome of Portunus trituberculatus and its Hox gene families provides insights of decapod evolution.</title>
        <authorList>
            <person name="Jeong J.-H."/>
            <person name="Song I."/>
            <person name="Kim S."/>
            <person name="Choi T."/>
            <person name="Kim D."/>
            <person name="Ryu S."/>
            <person name="Kim W."/>
        </authorList>
    </citation>
    <scope>NUCLEOTIDE SEQUENCE [LARGE SCALE GENOMIC DNA]</scope>
    <source>
        <tissue evidence="2">Muscle</tissue>
    </source>
</reference>
<accession>A0A5B7HHA8</accession>
<comment type="caution">
    <text evidence="2">The sequence shown here is derived from an EMBL/GenBank/DDBJ whole genome shotgun (WGS) entry which is preliminary data.</text>
</comment>